<reference evidence="2" key="2">
    <citation type="submission" date="2020-11" db="EMBL/GenBank/DDBJ databases">
        <authorList>
            <person name="McCartney M.A."/>
            <person name="Auch B."/>
            <person name="Kono T."/>
            <person name="Mallez S."/>
            <person name="Becker A."/>
            <person name="Gohl D.M."/>
            <person name="Silverstein K.A.T."/>
            <person name="Koren S."/>
            <person name="Bechman K.B."/>
            <person name="Herman A."/>
            <person name="Abrahante J.E."/>
            <person name="Garbe J."/>
        </authorList>
    </citation>
    <scope>NUCLEOTIDE SEQUENCE</scope>
    <source>
        <strain evidence="2">Duluth1</strain>
        <tissue evidence="2">Whole animal</tissue>
    </source>
</reference>
<dbReference type="Proteomes" id="UP000828390">
    <property type="component" value="Unassembled WGS sequence"/>
</dbReference>
<keyword evidence="1" id="KW-0472">Membrane</keyword>
<evidence type="ECO:0000256" key="1">
    <source>
        <dbReference type="SAM" id="Phobius"/>
    </source>
</evidence>
<feature type="transmembrane region" description="Helical" evidence="1">
    <location>
        <begin position="66"/>
        <end position="88"/>
    </location>
</feature>
<keyword evidence="1" id="KW-1133">Transmembrane helix</keyword>
<evidence type="ECO:0000313" key="3">
    <source>
        <dbReference type="Proteomes" id="UP000828390"/>
    </source>
</evidence>
<protein>
    <submittedName>
        <fullName evidence="2">Uncharacterized protein</fullName>
    </submittedName>
</protein>
<organism evidence="2 3">
    <name type="scientific">Dreissena polymorpha</name>
    <name type="common">Zebra mussel</name>
    <name type="synonym">Mytilus polymorpha</name>
    <dbReference type="NCBI Taxonomy" id="45954"/>
    <lineage>
        <taxon>Eukaryota</taxon>
        <taxon>Metazoa</taxon>
        <taxon>Spiralia</taxon>
        <taxon>Lophotrochozoa</taxon>
        <taxon>Mollusca</taxon>
        <taxon>Bivalvia</taxon>
        <taxon>Autobranchia</taxon>
        <taxon>Heteroconchia</taxon>
        <taxon>Euheterodonta</taxon>
        <taxon>Imparidentia</taxon>
        <taxon>Neoheterodontei</taxon>
        <taxon>Myida</taxon>
        <taxon>Dreissenoidea</taxon>
        <taxon>Dreissenidae</taxon>
        <taxon>Dreissena</taxon>
    </lineage>
</organism>
<keyword evidence="1" id="KW-0812">Transmembrane</keyword>
<gene>
    <name evidence="2" type="ORF">DPMN_067940</name>
</gene>
<keyword evidence="3" id="KW-1185">Reference proteome</keyword>
<dbReference type="EMBL" id="JAIWYP010000014">
    <property type="protein sequence ID" value="KAH3708488.1"/>
    <property type="molecule type" value="Genomic_DNA"/>
</dbReference>
<comment type="caution">
    <text evidence="2">The sequence shown here is derived from an EMBL/GenBank/DDBJ whole genome shotgun (WGS) entry which is preliminary data.</text>
</comment>
<proteinExistence type="predicted"/>
<name>A0A9D3YW69_DREPO</name>
<sequence length="106" mass="11554">MLLCSTYHSFFQIIYRTDNLRVILGKQGVLQVSLLLTTLGTKTTSSCLYSTTGTLQIAADSKVVDVLVEVVIVVEAAVIVIVSVVVSVVDDVEEVLDACQQRQCYN</sequence>
<dbReference type="AlphaFoldDB" id="A0A9D3YW69"/>
<evidence type="ECO:0000313" key="2">
    <source>
        <dbReference type="EMBL" id="KAH3708488.1"/>
    </source>
</evidence>
<accession>A0A9D3YW69</accession>
<reference evidence="2" key="1">
    <citation type="journal article" date="2019" name="bioRxiv">
        <title>The Genome of the Zebra Mussel, Dreissena polymorpha: A Resource for Invasive Species Research.</title>
        <authorList>
            <person name="McCartney M.A."/>
            <person name="Auch B."/>
            <person name="Kono T."/>
            <person name="Mallez S."/>
            <person name="Zhang Y."/>
            <person name="Obille A."/>
            <person name="Becker A."/>
            <person name="Abrahante J.E."/>
            <person name="Garbe J."/>
            <person name="Badalamenti J.P."/>
            <person name="Herman A."/>
            <person name="Mangelson H."/>
            <person name="Liachko I."/>
            <person name="Sullivan S."/>
            <person name="Sone E.D."/>
            <person name="Koren S."/>
            <person name="Silverstein K.A.T."/>
            <person name="Beckman K.B."/>
            <person name="Gohl D.M."/>
        </authorList>
    </citation>
    <scope>NUCLEOTIDE SEQUENCE</scope>
    <source>
        <strain evidence="2">Duluth1</strain>
        <tissue evidence="2">Whole animal</tissue>
    </source>
</reference>